<evidence type="ECO:0000256" key="3">
    <source>
        <dbReference type="ARBA" id="ARBA00022803"/>
    </source>
</evidence>
<feature type="region of interest" description="Disordered" evidence="7">
    <location>
        <begin position="1"/>
        <end position="49"/>
    </location>
</feature>
<evidence type="ECO:0000256" key="5">
    <source>
        <dbReference type="ARBA" id="ARBA00067165"/>
    </source>
</evidence>
<dbReference type="Gene3D" id="1.25.40.10">
    <property type="entry name" value="Tetratricopeptide repeat domain"/>
    <property type="match status" value="1"/>
</dbReference>
<reference evidence="8 9" key="1">
    <citation type="submission" date="2021-06" db="EMBL/GenBank/DDBJ databases">
        <title>Chromosome-level genome assembly of the red-tail catfish (Hemibagrus wyckioides).</title>
        <authorList>
            <person name="Shao F."/>
        </authorList>
    </citation>
    <scope>NUCLEOTIDE SEQUENCE [LARGE SCALE GENOMIC DNA]</scope>
    <source>
        <strain evidence="8">EC202008001</strain>
        <tissue evidence="8">Blood</tissue>
    </source>
</reference>
<dbReference type="SUPFAM" id="SSF48452">
    <property type="entry name" value="TPR-like"/>
    <property type="match status" value="1"/>
</dbReference>
<keyword evidence="9" id="KW-1185">Reference proteome</keyword>
<evidence type="ECO:0000256" key="6">
    <source>
        <dbReference type="PROSITE-ProRule" id="PRU00339"/>
    </source>
</evidence>
<proteinExistence type="predicted"/>
<comment type="subunit">
    <text evidence="4">Interacts with the GAP domain of NF1. Interacts (via TPR repeats) with HSP90AA1 and HSPA8.</text>
</comment>
<dbReference type="InterPro" id="IPR011990">
    <property type="entry name" value="TPR-like_helical_dom_sf"/>
</dbReference>
<evidence type="ECO:0000313" key="8">
    <source>
        <dbReference type="EMBL" id="KAG7321405.1"/>
    </source>
</evidence>
<gene>
    <name evidence="8" type="ORF">KOW79_015820</name>
</gene>
<name>A0A9D3NI41_9TELE</name>
<evidence type="ECO:0000256" key="2">
    <source>
        <dbReference type="ARBA" id="ARBA00022737"/>
    </source>
</evidence>
<keyword evidence="2" id="KW-0677">Repeat</keyword>
<protein>
    <recommendedName>
        <fullName evidence="5">Tetratricopeptide repeat protein 1</fullName>
    </recommendedName>
</protein>
<feature type="region of interest" description="Disordered" evidence="7">
    <location>
        <begin position="66"/>
        <end position="170"/>
    </location>
</feature>
<dbReference type="Pfam" id="PF07719">
    <property type="entry name" value="TPR_2"/>
    <property type="match status" value="1"/>
</dbReference>
<evidence type="ECO:0000313" key="9">
    <source>
        <dbReference type="Proteomes" id="UP000824219"/>
    </source>
</evidence>
<feature type="compositionally biased region" description="Basic and acidic residues" evidence="7">
    <location>
        <begin position="131"/>
        <end position="170"/>
    </location>
</feature>
<sequence>MVRKKGAVRSICKEAPMEGESETLAAMADSLKVSDTRGHPDGQSARKQDEDCFYDCVETFHAETTSQALNQTEMTHSEGTVNESQRESVRNPDTGEESVQASNPFEGSAATRRHEPPENDTVPGEEEDEKTTDSDSEFKEEAAKPTEYDDEHLREAQKSLTEEEKESRKVESMALKEKGNAHFKNREYVEAQKLYTDALAVCPVCYSKERSFLFSNRAAARIHLEEKTDAIKDCTKAIELNPDYVRAILRRAELYEQTEKLDEALEDYKTALEKDPSIPVAREACCRLPRQIEERNEKLKEEMLGKLKDLGNMILRPFGLSTANFQVNQDNNTGSYSVNFVQNPNSNNR</sequence>
<feature type="compositionally biased region" description="Basic and acidic residues" evidence="7">
    <location>
        <begin position="32"/>
        <end position="49"/>
    </location>
</feature>
<comment type="caution">
    <text evidence="8">The sequence shown here is derived from an EMBL/GenBank/DDBJ whole genome shotgun (WGS) entry which is preliminary data.</text>
</comment>
<dbReference type="PANTHER" id="PTHR46014">
    <property type="entry name" value="TETRATRICOPEPTIDE REPEAT PROTEIN 1"/>
    <property type="match status" value="1"/>
</dbReference>
<dbReference type="EMBL" id="JAHKSW010000018">
    <property type="protein sequence ID" value="KAG7321405.1"/>
    <property type="molecule type" value="Genomic_DNA"/>
</dbReference>
<dbReference type="FunFam" id="1.25.40.10:FF:000367">
    <property type="entry name" value="Tetratricopeptide repeat domain 1"/>
    <property type="match status" value="1"/>
</dbReference>
<dbReference type="InterPro" id="IPR052769">
    <property type="entry name" value="TPR_domain_protein"/>
</dbReference>
<dbReference type="OrthoDB" id="1872379at2759"/>
<accession>A0A9D3NI41</accession>
<evidence type="ECO:0000256" key="7">
    <source>
        <dbReference type="SAM" id="MobiDB-lite"/>
    </source>
</evidence>
<dbReference type="Proteomes" id="UP000824219">
    <property type="component" value="Linkage Group LG18"/>
</dbReference>
<dbReference type="AlphaFoldDB" id="A0A9D3NI41"/>
<dbReference type="PANTHER" id="PTHR46014:SF1">
    <property type="entry name" value="TETRATRICOPEPTIDE REPEAT PROTEIN 1"/>
    <property type="match status" value="1"/>
</dbReference>
<dbReference type="InterPro" id="IPR013105">
    <property type="entry name" value="TPR_2"/>
</dbReference>
<feature type="repeat" description="TPR" evidence="6">
    <location>
        <begin position="245"/>
        <end position="278"/>
    </location>
</feature>
<evidence type="ECO:0000256" key="4">
    <source>
        <dbReference type="ARBA" id="ARBA00063969"/>
    </source>
</evidence>
<evidence type="ECO:0000256" key="1">
    <source>
        <dbReference type="ARBA" id="ARBA00022553"/>
    </source>
</evidence>
<dbReference type="PROSITE" id="PS50005">
    <property type="entry name" value="TPR"/>
    <property type="match status" value="1"/>
</dbReference>
<dbReference type="SMART" id="SM00028">
    <property type="entry name" value="TPR"/>
    <property type="match status" value="3"/>
</dbReference>
<dbReference type="InterPro" id="IPR019734">
    <property type="entry name" value="TPR_rpt"/>
</dbReference>
<keyword evidence="1" id="KW-0597">Phosphoprotein</keyword>
<keyword evidence="3 6" id="KW-0802">TPR repeat</keyword>
<organism evidence="8 9">
    <name type="scientific">Hemibagrus wyckioides</name>
    <dbReference type="NCBI Taxonomy" id="337641"/>
    <lineage>
        <taxon>Eukaryota</taxon>
        <taxon>Metazoa</taxon>
        <taxon>Chordata</taxon>
        <taxon>Craniata</taxon>
        <taxon>Vertebrata</taxon>
        <taxon>Euteleostomi</taxon>
        <taxon>Actinopterygii</taxon>
        <taxon>Neopterygii</taxon>
        <taxon>Teleostei</taxon>
        <taxon>Ostariophysi</taxon>
        <taxon>Siluriformes</taxon>
        <taxon>Bagridae</taxon>
        <taxon>Hemibagrus</taxon>
    </lineage>
</organism>
<feature type="compositionally biased region" description="Polar residues" evidence="7">
    <location>
        <begin position="66"/>
        <end position="83"/>
    </location>
</feature>